<organism evidence="3 7">
    <name type="scientific">Bacteroides thetaiotaomicron</name>
    <dbReference type="NCBI Taxonomy" id="818"/>
    <lineage>
        <taxon>Bacteria</taxon>
        <taxon>Pseudomonadati</taxon>
        <taxon>Bacteroidota</taxon>
        <taxon>Bacteroidia</taxon>
        <taxon>Bacteroidales</taxon>
        <taxon>Bacteroidaceae</taxon>
        <taxon>Bacteroides</taxon>
    </lineage>
</organism>
<dbReference type="DNASU" id="1075198"/>
<proteinExistence type="predicted"/>
<dbReference type="PANTHER" id="PTHR13833">
    <property type="match status" value="1"/>
</dbReference>
<reference evidence="4" key="3">
    <citation type="submission" date="2022-10" db="EMBL/GenBank/DDBJ databases">
        <title>Human gut microbiome strain richness.</title>
        <authorList>
            <person name="Chen-Liaw A."/>
        </authorList>
    </citation>
    <scope>NUCLEOTIDE SEQUENCE</scope>
    <source>
        <strain evidence="4">1001283st1_A3_1001283B150304_161114</strain>
    </source>
</reference>
<dbReference type="Proteomes" id="UP001162960">
    <property type="component" value="Chromosome"/>
</dbReference>
<dbReference type="Proteomes" id="UP001217776">
    <property type="component" value="Unassembled WGS sequence"/>
</dbReference>
<dbReference type="EMBL" id="CP083685">
    <property type="protein sequence ID" value="UYU90038.1"/>
    <property type="molecule type" value="Genomic_DNA"/>
</dbReference>
<protein>
    <submittedName>
        <fullName evidence="4">IPT/TIG domain-containing protein</fullName>
    </submittedName>
</protein>
<dbReference type="AlphaFoldDB" id="A0A0N7IB20"/>
<dbReference type="CDD" id="cd00603">
    <property type="entry name" value="IPT_PCSR"/>
    <property type="match status" value="1"/>
</dbReference>
<reference evidence="5 9" key="2">
    <citation type="submission" date="2021-06" db="EMBL/GenBank/DDBJ databases">
        <title>Interrogation of the integrated mobile genetic elements in gut-associated Bacteroides with a consensus prediction approach.</title>
        <authorList>
            <person name="Campbell D.E."/>
            <person name="Leigh J.R."/>
            <person name="Kim T."/>
            <person name="England W."/>
            <person name="Whitaker R.J."/>
            <person name="Degnan P.H."/>
        </authorList>
    </citation>
    <scope>NUCLEOTIDE SEQUENCE [LARGE SCALE GENOMIC DNA]</scope>
    <source>
        <strain evidence="6">VPI-3443</strain>
        <strain evidence="5 9">WAL8669</strain>
    </source>
</reference>
<dbReference type="SUPFAM" id="SSF63829">
    <property type="entry name" value="Calcium-dependent phosphotriesterase"/>
    <property type="match status" value="1"/>
</dbReference>
<evidence type="ECO:0000313" key="6">
    <source>
        <dbReference type="EMBL" id="UYU90038.1"/>
    </source>
</evidence>
<dbReference type="PROSITE" id="PS51257">
    <property type="entry name" value="PROKAR_LIPOPROTEIN"/>
    <property type="match status" value="1"/>
</dbReference>
<gene>
    <name evidence="2" type="ORF">GAN59_14320</name>
    <name evidence="3" type="ORF">GAN91_07250</name>
    <name evidence="5" type="ORF">KQP68_20060</name>
    <name evidence="6" type="ORF">KQP74_19160</name>
    <name evidence="4" type="ORF">PO127_01720</name>
</gene>
<evidence type="ECO:0000313" key="7">
    <source>
        <dbReference type="Proteomes" id="UP000436858"/>
    </source>
</evidence>
<dbReference type="EMBL" id="CP083680">
    <property type="protein sequence ID" value="UYU65844.1"/>
    <property type="molecule type" value="Genomic_DNA"/>
</dbReference>
<dbReference type="PANTHER" id="PTHR13833:SF71">
    <property type="entry name" value="NHL DOMAIN-CONTAINING PROTEIN"/>
    <property type="match status" value="1"/>
</dbReference>
<dbReference type="GeneID" id="60924526"/>
<dbReference type="InterPro" id="IPR002909">
    <property type="entry name" value="IPT_dom"/>
</dbReference>
<dbReference type="RefSeq" id="WP_011108781.1">
    <property type="nucleotide sequence ID" value="NZ_BAABXH010000001.1"/>
</dbReference>
<dbReference type="Pfam" id="PF01833">
    <property type="entry name" value="TIG"/>
    <property type="match status" value="1"/>
</dbReference>
<evidence type="ECO:0000313" key="4">
    <source>
        <dbReference type="EMBL" id="MDC2234464.1"/>
    </source>
</evidence>
<dbReference type="SUPFAM" id="SSF81296">
    <property type="entry name" value="E set domains"/>
    <property type="match status" value="1"/>
</dbReference>
<evidence type="ECO:0000259" key="1">
    <source>
        <dbReference type="Pfam" id="PF01833"/>
    </source>
</evidence>
<dbReference type="Proteomes" id="UP000436858">
    <property type="component" value="Unassembled WGS sequence"/>
</dbReference>
<dbReference type="Proteomes" id="UP000488521">
    <property type="component" value="Unassembled WGS sequence"/>
</dbReference>
<evidence type="ECO:0000313" key="5">
    <source>
        <dbReference type="EMBL" id="UYU65844.1"/>
    </source>
</evidence>
<dbReference type="InterPro" id="IPR013783">
    <property type="entry name" value="Ig-like_fold"/>
</dbReference>
<dbReference type="InterPro" id="IPR014756">
    <property type="entry name" value="Ig_E-set"/>
</dbReference>
<reference evidence="7 8" key="1">
    <citation type="journal article" date="2019" name="Nat. Med.">
        <title>A library of human gut bacterial isolates paired with longitudinal multiomics data enables mechanistic microbiome research.</title>
        <authorList>
            <person name="Poyet M."/>
            <person name="Groussin M."/>
            <person name="Gibbons S.M."/>
            <person name="Avila-Pacheco J."/>
            <person name="Jiang X."/>
            <person name="Kearney S.M."/>
            <person name="Perrotta A.R."/>
            <person name="Berdy B."/>
            <person name="Zhao S."/>
            <person name="Lieberman T.D."/>
            <person name="Swanson P.K."/>
            <person name="Smith M."/>
            <person name="Roesemann S."/>
            <person name="Alexander J.E."/>
            <person name="Rich S.A."/>
            <person name="Livny J."/>
            <person name="Vlamakis H."/>
            <person name="Clish C."/>
            <person name="Bullock K."/>
            <person name="Deik A."/>
            <person name="Scott J."/>
            <person name="Pierce K.A."/>
            <person name="Xavier R.J."/>
            <person name="Alm E.J."/>
        </authorList>
    </citation>
    <scope>NUCLEOTIDE SEQUENCE [LARGE SCALE GENOMIC DNA]</scope>
    <source>
        <strain evidence="2 8">BIOML-A156</strain>
        <strain evidence="3 7">BIOML-A162</strain>
    </source>
</reference>
<dbReference type="EMBL" id="JAQNVG010000002">
    <property type="protein sequence ID" value="MDC2234464.1"/>
    <property type="molecule type" value="Genomic_DNA"/>
</dbReference>
<evidence type="ECO:0000313" key="3">
    <source>
        <dbReference type="EMBL" id="KAB4484425.1"/>
    </source>
</evidence>
<dbReference type="EMBL" id="WCRY01000005">
    <property type="protein sequence ID" value="KAB4484425.1"/>
    <property type="molecule type" value="Genomic_DNA"/>
</dbReference>
<evidence type="ECO:0000313" key="9">
    <source>
        <dbReference type="Proteomes" id="UP001156218"/>
    </source>
</evidence>
<sequence>MKNHLITVLVCCLFFIGCKDDKANSNQYDPSQPVVFTDFSPKEGGMRTRLYIEGSNFGNDPTKIHITIGGEKTKTIGADGKKIYCMVPSKAFDGIINVRVDGPDGKPIAEHTFEEEFKYTPATIVGTLLRKVDEDNNSAFQEGSFDEGASIPSNDCMVFDPKYKDGDNRLLFSSNHSDGLHLIDLTERTVKRLFPRTGYSTMYSFTFSADGDTLLFTDDHGQDNTTRANIYYSLRRENFRRIRPYNYGRTAYSLVYMDDGTIFYTTWWEGKVYKMIRNGAIPNIDENAEVAFSLSQISAVGGSHTILFRHPSNKFMYMLSDNFGAVFRADYDPVAKTFGNPSIIAGNMNDKSFKEGTGGSARFNKPQFGVFVKNEKYGEGIGPDNDQYDFYFCDRENHCIWKLDPHGVASLAAGRSNENADGKIWGYVDGNPLHEARFNQPAGLAYDPDTDMFYIGDIDNKGIRYMTTE</sequence>
<dbReference type="KEGG" id="btho:Btheta7330_04953"/>
<name>A0A0N7IB20_BACT4</name>
<evidence type="ECO:0000313" key="2">
    <source>
        <dbReference type="EMBL" id="KAB4473077.1"/>
    </source>
</evidence>
<feature type="domain" description="IPT/TIG" evidence="1">
    <location>
        <begin position="35"/>
        <end position="104"/>
    </location>
</feature>
<accession>A0A0N7IB20</accession>
<evidence type="ECO:0000313" key="8">
    <source>
        <dbReference type="Proteomes" id="UP000488521"/>
    </source>
</evidence>
<dbReference type="Gene3D" id="2.60.40.10">
    <property type="entry name" value="Immunoglobulins"/>
    <property type="match status" value="1"/>
</dbReference>
<dbReference type="EMBL" id="WCRS01000009">
    <property type="protein sequence ID" value="KAB4473077.1"/>
    <property type="molecule type" value="Genomic_DNA"/>
</dbReference>
<dbReference type="Proteomes" id="UP001156218">
    <property type="component" value="Chromosome"/>
</dbReference>
<dbReference type="InterPro" id="IPR011042">
    <property type="entry name" value="6-blade_b-propeller_TolB-like"/>
</dbReference>
<dbReference type="Gene3D" id="2.120.10.30">
    <property type="entry name" value="TolB, C-terminal domain"/>
    <property type="match status" value="1"/>
</dbReference>